<dbReference type="Pfam" id="PF12399">
    <property type="entry name" value="BCA_ABC_TP_C"/>
    <property type="match status" value="1"/>
</dbReference>
<evidence type="ECO:0000256" key="3">
    <source>
        <dbReference type="ARBA" id="ARBA00022840"/>
    </source>
</evidence>
<organism evidence="6 7">
    <name type="scientific">Catellatospora bangladeshensis</name>
    <dbReference type="NCBI Taxonomy" id="310355"/>
    <lineage>
        <taxon>Bacteria</taxon>
        <taxon>Bacillati</taxon>
        <taxon>Actinomycetota</taxon>
        <taxon>Actinomycetes</taxon>
        <taxon>Micromonosporales</taxon>
        <taxon>Micromonosporaceae</taxon>
        <taxon>Catellatospora</taxon>
    </lineage>
</organism>
<keyword evidence="2" id="KW-0547">Nucleotide-binding</keyword>
<dbReference type="InterPro" id="IPR003439">
    <property type="entry name" value="ABC_transporter-like_ATP-bd"/>
</dbReference>
<protein>
    <submittedName>
        <fullName evidence="6">ABC transporter ATP-binding protein</fullName>
    </submittedName>
</protein>
<evidence type="ECO:0000313" key="7">
    <source>
        <dbReference type="Proteomes" id="UP000601223"/>
    </source>
</evidence>
<proteinExistence type="predicted"/>
<dbReference type="InterPro" id="IPR027417">
    <property type="entry name" value="P-loop_NTPase"/>
</dbReference>
<dbReference type="AlphaFoldDB" id="A0A8J3JGZ6"/>
<dbReference type="CDD" id="cd03219">
    <property type="entry name" value="ABC_Mj1267_LivG_branched"/>
    <property type="match status" value="1"/>
</dbReference>
<dbReference type="GO" id="GO:0015808">
    <property type="term" value="P:L-alanine transport"/>
    <property type="evidence" value="ECO:0007669"/>
    <property type="project" value="TreeGrafter"/>
</dbReference>
<evidence type="ECO:0000313" key="6">
    <source>
        <dbReference type="EMBL" id="GIF78795.1"/>
    </source>
</evidence>
<evidence type="ECO:0000259" key="5">
    <source>
        <dbReference type="PROSITE" id="PS50893"/>
    </source>
</evidence>
<dbReference type="GO" id="GO:0005304">
    <property type="term" value="F:L-valine transmembrane transporter activity"/>
    <property type="evidence" value="ECO:0007669"/>
    <property type="project" value="TreeGrafter"/>
</dbReference>
<reference evidence="6 7" key="1">
    <citation type="submission" date="2021-01" db="EMBL/GenBank/DDBJ databases">
        <title>Whole genome shotgun sequence of Catellatospora bangladeshensis NBRC 107357.</title>
        <authorList>
            <person name="Komaki H."/>
            <person name="Tamura T."/>
        </authorList>
    </citation>
    <scope>NUCLEOTIDE SEQUENCE [LARGE SCALE GENOMIC DNA]</scope>
    <source>
        <strain evidence="6 7">NBRC 107357</strain>
    </source>
</reference>
<keyword evidence="7" id="KW-1185">Reference proteome</keyword>
<dbReference type="PANTHER" id="PTHR45772">
    <property type="entry name" value="CONSERVED COMPONENT OF ABC TRANSPORTER FOR NATURAL AMINO ACIDS-RELATED"/>
    <property type="match status" value="1"/>
</dbReference>
<dbReference type="GO" id="GO:0016887">
    <property type="term" value="F:ATP hydrolysis activity"/>
    <property type="evidence" value="ECO:0007669"/>
    <property type="project" value="InterPro"/>
</dbReference>
<keyword evidence="3 6" id="KW-0067">ATP-binding</keyword>
<dbReference type="GO" id="GO:0005886">
    <property type="term" value="C:plasma membrane"/>
    <property type="evidence" value="ECO:0007669"/>
    <property type="project" value="TreeGrafter"/>
</dbReference>
<gene>
    <name evidence="6" type="primary">livG</name>
    <name evidence="6" type="ORF">Cba03nite_01440</name>
</gene>
<dbReference type="FunFam" id="3.40.50.300:FF:000421">
    <property type="entry name" value="Branched-chain amino acid ABC transporter ATP-binding protein"/>
    <property type="match status" value="1"/>
</dbReference>
<sequence length="296" mass="30757">MKAPSGETSAAGHRLALRGIGVRFGGLTALDGVSLDVAPGQVVGVIGPNGAGKTTLFNVVCGLVRPTSGTLELNGARLVPQPHRLAGLGVVRTLQGVGLFRGLTVLENVMAGATCTARTGFFSGLLALPRADRDERRLREEAMAQLERFGVAGYAAALPGTLPYAVGKRVALARALAARPRLLLLDEPAGGLGAQDIEELAELITTLPREAGCSVMLVEHHMDLVMRVCDRIAVLDFGRRIAEGTPDEVRENPAVTEAYLGAEADPIPLGEETTPPAPAAVPFVREAAPSAQEAAA</sequence>
<dbReference type="RefSeq" id="WP_203740481.1">
    <property type="nucleotide sequence ID" value="NZ_BONF01000002.1"/>
</dbReference>
<dbReference type="GO" id="GO:1903806">
    <property type="term" value="P:L-isoleucine import across plasma membrane"/>
    <property type="evidence" value="ECO:0007669"/>
    <property type="project" value="TreeGrafter"/>
</dbReference>
<dbReference type="Pfam" id="PF00005">
    <property type="entry name" value="ABC_tran"/>
    <property type="match status" value="1"/>
</dbReference>
<feature type="domain" description="ABC transporter" evidence="5">
    <location>
        <begin position="15"/>
        <end position="262"/>
    </location>
</feature>
<dbReference type="GO" id="GO:0015188">
    <property type="term" value="F:L-isoleucine transmembrane transporter activity"/>
    <property type="evidence" value="ECO:0007669"/>
    <property type="project" value="TreeGrafter"/>
</dbReference>
<dbReference type="PANTHER" id="PTHR45772:SF7">
    <property type="entry name" value="AMINO ACID ABC TRANSPORTER ATP-BINDING PROTEIN"/>
    <property type="match status" value="1"/>
</dbReference>
<dbReference type="GO" id="GO:1903805">
    <property type="term" value="P:L-valine import across plasma membrane"/>
    <property type="evidence" value="ECO:0007669"/>
    <property type="project" value="TreeGrafter"/>
</dbReference>
<dbReference type="InterPro" id="IPR032823">
    <property type="entry name" value="BCA_ABC_TP_C"/>
</dbReference>
<dbReference type="InterPro" id="IPR051120">
    <property type="entry name" value="ABC_AA/LPS_Transport"/>
</dbReference>
<dbReference type="Gene3D" id="3.40.50.300">
    <property type="entry name" value="P-loop containing nucleotide triphosphate hydrolases"/>
    <property type="match status" value="1"/>
</dbReference>
<evidence type="ECO:0000256" key="2">
    <source>
        <dbReference type="ARBA" id="ARBA00022741"/>
    </source>
</evidence>
<dbReference type="GO" id="GO:0005524">
    <property type="term" value="F:ATP binding"/>
    <property type="evidence" value="ECO:0007669"/>
    <property type="project" value="UniProtKB-KW"/>
</dbReference>
<keyword evidence="1" id="KW-0813">Transport</keyword>
<evidence type="ECO:0000256" key="4">
    <source>
        <dbReference type="SAM" id="MobiDB-lite"/>
    </source>
</evidence>
<accession>A0A8J3JGZ6</accession>
<dbReference type="InterPro" id="IPR003593">
    <property type="entry name" value="AAA+_ATPase"/>
</dbReference>
<feature type="region of interest" description="Disordered" evidence="4">
    <location>
        <begin position="266"/>
        <end position="296"/>
    </location>
</feature>
<dbReference type="GO" id="GO:0015192">
    <property type="term" value="F:L-phenylalanine transmembrane transporter activity"/>
    <property type="evidence" value="ECO:0007669"/>
    <property type="project" value="TreeGrafter"/>
</dbReference>
<name>A0A8J3JGZ6_9ACTN</name>
<feature type="compositionally biased region" description="Low complexity" evidence="4">
    <location>
        <begin position="280"/>
        <end position="296"/>
    </location>
</feature>
<dbReference type="GO" id="GO:0042941">
    <property type="term" value="P:D-alanine transmembrane transport"/>
    <property type="evidence" value="ECO:0007669"/>
    <property type="project" value="TreeGrafter"/>
</dbReference>
<evidence type="ECO:0000256" key="1">
    <source>
        <dbReference type="ARBA" id="ARBA00022448"/>
    </source>
</evidence>
<dbReference type="EMBL" id="BONF01000002">
    <property type="protein sequence ID" value="GIF78795.1"/>
    <property type="molecule type" value="Genomic_DNA"/>
</dbReference>
<dbReference type="PROSITE" id="PS50893">
    <property type="entry name" value="ABC_TRANSPORTER_2"/>
    <property type="match status" value="1"/>
</dbReference>
<dbReference type="Proteomes" id="UP000601223">
    <property type="component" value="Unassembled WGS sequence"/>
</dbReference>
<dbReference type="SUPFAM" id="SSF52540">
    <property type="entry name" value="P-loop containing nucleoside triphosphate hydrolases"/>
    <property type="match status" value="1"/>
</dbReference>
<dbReference type="SMART" id="SM00382">
    <property type="entry name" value="AAA"/>
    <property type="match status" value="1"/>
</dbReference>
<comment type="caution">
    <text evidence="6">The sequence shown here is derived from an EMBL/GenBank/DDBJ whole genome shotgun (WGS) entry which is preliminary data.</text>
</comment>